<organism evidence="1 2">
    <name type="scientific">Paraburkholderia ferrariae</name>
    <dbReference type="NCBI Taxonomy" id="386056"/>
    <lineage>
        <taxon>Bacteria</taxon>
        <taxon>Pseudomonadati</taxon>
        <taxon>Pseudomonadota</taxon>
        <taxon>Betaproteobacteria</taxon>
        <taxon>Burkholderiales</taxon>
        <taxon>Burkholderiaceae</taxon>
        <taxon>Paraburkholderia</taxon>
    </lineage>
</organism>
<protein>
    <submittedName>
        <fullName evidence="1">Uncharacterized protein</fullName>
    </submittedName>
</protein>
<sequence length="96" mass="9582">MASSLAQKSGAIAFAMPPAERGVAGSIGEIAPESDIPLSAAQLRNAPGVLIASNDLLSVHGVPANLVAVTAICVFPPNTVSAPGGSTMEYVGAFEY</sequence>
<keyword evidence="2" id="KW-1185">Reference proteome</keyword>
<dbReference type="Proteomes" id="UP001489897">
    <property type="component" value="Unassembled WGS sequence"/>
</dbReference>
<dbReference type="EMBL" id="JAYMRV010000002">
    <property type="protein sequence ID" value="MEM5421232.1"/>
    <property type="molecule type" value="Genomic_DNA"/>
</dbReference>
<dbReference type="RefSeq" id="WP_342946552.1">
    <property type="nucleotide sequence ID" value="NZ_JAYMRV010000002.1"/>
</dbReference>
<evidence type="ECO:0000313" key="2">
    <source>
        <dbReference type="Proteomes" id="UP001489897"/>
    </source>
</evidence>
<gene>
    <name evidence="1" type="ORF">VSR73_09195</name>
</gene>
<accession>A0ABU9RNK6</accession>
<evidence type="ECO:0000313" key="1">
    <source>
        <dbReference type="EMBL" id="MEM5421232.1"/>
    </source>
</evidence>
<reference evidence="1 2" key="1">
    <citation type="submission" date="2024-01" db="EMBL/GenBank/DDBJ databases">
        <title>The diversity of rhizobia nodulating Mimosa spp. in eleven states of Brazil covering several biomes is determined by host plant, location, and edaphic factors.</title>
        <authorList>
            <person name="Rouws L."/>
            <person name="Barauna A."/>
            <person name="Beukes C."/>
            <person name="De Faria S.M."/>
            <person name="Gross E."/>
            <person name="Dos Reis Junior F.B."/>
            <person name="Simon M."/>
            <person name="Maluk M."/>
            <person name="Odee D.W."/>
            <person name="Kenicer G."/>
            <person name="Young J.P.W."/>
            <person name="Reis V.M."/>
            <person name="Zilli J."/>
            <person name="James E.K."/>
        </authorList>
    </citation>
    <scope>NUCLEOTIDE SEQUENCE [LARGE SCALE GENOMIC DNA]</scope>
    <source>
        <strain evidence="1 2">JPY167</strain>
    </source>
</reference>
<comment type="caution">
    <text evidence="1">The sequence shown here is derived from an EMBL/GenBank/DDBJ whole genome shotgun (WGS) entry which is preliminary data.</text>
</comment>
<proteinExistence type="predicted"/>
<name>A0ABU9RNK6_9BURK</name>